<gene>
    <name evidence="5" type="ORF">EOE18_03285</name>
</gene>
<dbReference type="SMART" id="SM00345">
    <property type="entry name" value="HTH_GNTR"/>
    <property type="match status" value="1"/>
</dbReference>
<evidence type="ECO:0000256" key="2">
    <source>
        <dbReference type="ARBA" id="ARBA00023125"/>
    </source>
</evidence>
<dbReference type="InterPro" id="IPR028978">
    <property type="entry name" value="Chorismate_lyase_/UTRA_dom_sf"/>
</dbReference>
<evidence type="ECO:0000256" key="1">
    <source>
        <dbReference type="ARBA" id="ARBA00023015"/>
    </source>
</evidence>
<dbReference type="GO" id="GO:0003700">
    <property type="term" value="F:DNA-binding transcription factor activity"/>
    <property type="evidence" value="ECO:0007669"/>
    <property type="project" value="InterPro"/>
</dbReference>
<organism evidence="5 6">
    <name type="scientific">Novosphingobium umbonatum</name>
    <dbReference type="NCBI Taxonomy" id="1908524"/>
    <lineage>
        <taxon>Bacteria</taxon>
        <taxon>Pseudomonadati</taxon>
        <taxon>Pseudomonadota</taxon>
        <taxon>Alphaproteobacteria</taxon>
        <taxon>Sphingomonadales</taxon>
        <taxon>Sphingomonadaceae</taxon>
        <taxon>Novosphingobium</taxon>
    </lineage>
</organism>
<name>A0A437NAL6_9SPHN</name>
<dbReference type="OrthoDB" id="7173258at2"/>
<dbReference type="InterPro" id="IPR036388">
    <property type="entry name" value="WH-like_DNA-bd_sf"/>
</dbReference>
<dbReference type="PROSITE" id="PS50949">
    <property type="entry name" value="HTH_GNTR"/>
    <property type="match status" value="1"/>
</dbReference>
<reference evidence="5 6" key="1">
    <citation type="submission" date="2019-01" db="EMBL/GenBank/DDBJ databases">
        <authorList>
            <person name="Chen W.-M."/>
        </authorList>
    </citation>
    <scope>NUCLEOTIDE SEQUENCE [LARGE SCALE GENOMIC DNA]</scope>
    <source>
        <strain evidence="5 6">FSY-9</strain>
    </source>
</reference>
<dbReference type="Gene3D" id="3.40.1410.10">
    <property type="entry name" value="Chorismate lyase-like"/>
    <property type="match status" value="1"/>
</dbReference>
<dbReference type="InterPro" id="IPR000524">
    <property type="entry name" value="Tscrpt_reg_HTH_GntR"/>
</dbReference>
<dbReference type="CDD" id="cd07377">
    <property type="entry name" value="WHTH_GntR"/>
    <property type="match status" value="1"/>
</dbReference>
<dbReference type="SUPFAM" id="SSF46785">
    <property type="entry name" value="Winged helix' DNA-binding domain"/>
    <property type="match status" value="1"/>
</dbReference>
<keyword evidence="1" id="KW-0805">Transcription regulation</keyword>
<dbReference type="InterPro" id="IPR050679">
    <property type="entry name" value="Bact_HTH_transcr_reg"/>
</dbReference>
<dbReference type="GO" id="GO:0045892">
    <property type="term" value="P:negative regulation of DNA-templated transcription"/>
    <property type="evidence" value="ECO:0007669"/>
    <property type="project" value="TreeGrafter"/>
</dbReference>
<keyword evidence="6" id="KW-1185">Reference proteome</keyword>
<dbReference type="AlphaFoldDB" id="A0A437NAL6"/>
<evidence type="ECO:0000313" key="6">
    <source>
        <dbReference type="Proteomes" id="UP000282837"/>
    </source>
</evidence>
<proteinExistence type="predicted"/>
<sequence>MAFIDQVGVLDEDEAGPRYLRLQKLLRSAIEGRRLALGSALPSERELGDLYALSRVTIRKAIDQLVDDGLLERRKGAGTFVAGPAPAERGRVEKSISKLSSFSEDMLSRGRKPASRWLDRSEGMVTPDEALSLGLSPGSPVYRFQRIRYADGETMAFEHVVVPAWGLPSADAVEESLYEALDLRGYRPVRVLQRVRAVGFSAKQAELLGVAEGDPCLFIDRRAFLPDDRVIEVAQCYYRGDAYDLVAELSQG</sequence>
<dbReference type="InterPro" id="IPR011663">
    <property type="entry name" value="UTRA"/>
</dbReference>
<dbReference type="PRINTS" id="PR00035">
    <property type="entry name" value="HTHGNTR"/>
</dbReference>
<accession>A0A437NAL6</accession>
<dbReference type="SUPFAM" id="SSF64288">
    <property type="entry name" value="Chorismate lyase-like"/>
    <property type="match status" value="1"/>
</dbReference>
<dbReference type="Gene3D" id="1.10.10.10">
    <property type="entry name" value="Winged helix-like DNA-binding domain superfamily/Winged helix DNA-binding domain"/>
    <property type="match status" value="1"/>
</dbReference>
<dbReference type="Pfam" id="PF07702">
    <property type="entry name" value="UTRA"/>
    <property type="match status" value="1"/>
</dbReference>
<feature type="domain" description="HTH gntR-type" evidence="4">
    <location>
        <begin position="16"/>
        <end position="84"/>
    </location>
</feature>
<comment type="caution">
    <text evidence="5">The sequence shown here is derived from an EMBL/GenBank/DDBJ whole genome shotgun (WGS) entry which is preliminary data.</text>
</comment>
<dbReference type="GO" id="GO:0003677">
    <property type="term" value="F:DNA binding"/>
    <property type="evidence" value="ECO:0007669"/>
    <property type="project" value="UniProtKB-KW"/>
</dbReference>
<dbReference type="PANTHER" id="PTHR44846:SF1">
    <property type="entry name" value="MANNOSYL-D-GLYCERATE TRANSPORT_METABOLISM SYSTEM REPRESSOR MNGR-RELATED"/>
    <property type="match status" value="1"/>
</dbReference>
<dbReference type="Proteomes" id="UP000282837">
    <property type="component" value="Unassembled WGS sequence"/>
</dbReference>
<evidence type="ECO:0000259" key="4">
    <source>
        <dbReference type="PROSITE" id="PS50949"/>
    </source>
</evidence>
<keyword evidence="3" id="KW-0804">Transcription</keyword>
<evidence type="ECO:0000256" key="3">
    <source>
        <dbReference type="ARBA" id="ARBA00023163"/>
    </source>
</evidence>
<evidence type="ECO:0000313" key="5">
    <source>
        <dbReference type="EMBL" id="RVU06994.1"/>
    </source>
</evidence>
<dbReference type="RefSeq" id="WP_127706194.1">
    <property type="nucleotide sequence ID" value="NZ_SACO01000002.1"/>
</dbReference>
<dbReference type="PANTHER" id="PTHR44846">
    <property type="entry name" value="MANNOSYL-D-GLYCERATE TRANSPORT/METABOLISM SYSTEM REPRESSOR MNGR-RELATED"/>
    <property type="match status" value="1"/>
</dbReference>
<keyword evidence="2" id="KW-0238">DNA-binding</keyword>
<dbReference type="InterPro" id="IPR036390">
    <property type="entry name" value="WH_DNA-bd_sf"/>
</dbReference>
<dbReference type="SMART" id="SM00866">
    <property type="entry name" value="UTRA"/>
    <property type="match status" value="1"/>
</dbReference>
<protein>
    <submittedName>
        <fullName evidence="5">GntR family transcriptional regulator</fullName>
    </submittedName>
</protein>
<dbReference type="Pfam" id="PF00392">
    <property type="entry name" value="GntR"/>
    <property type="match status" value="1"/>
</dbReference>
<dbReference type="EMBL" id="SACO01000002">
    <property type="protein sequence ID" value="RVU06994.1"/>
    <property type="molecule type" value="Genomic_DNA"/>
</dbReference>